<evidence type="ECO:0000313" key="1">
    <source>
        <dbReference type="EMBL" id="CAH8385912.1"/>
    </source>
</evidence>
<gene>
    <name evidence="1" type="ORF">ERUC_LOCUS38395</name>
</gene>
<dbReference type="Proteomes" id="UP001642260">
    <property type="component" value="Unassembled WGS sequence"/>
</dbReference>
<keyword evidence="2" id="KW-1185">Reference proteome</keyword>
<accession>A0ABC8LR59</accession>
<comment type="caution">
    <text evidence="1">The sequence shown here is derived from an EMBL/GenBank/DDBJ whole genome shotgun (WGS) entry which is preliminary data.</text>
</comment>
<evidence type="ECO:0000313" key="2">
    <source>
        <dbReference type="Proteomes" id="UP001642260"/>
    </source>
</evidence>
<proteinExistence type="predicted"/>
<reference evidence="1 2" key="1">
    <citation type="submission" date="2022-03" db="EMBL/GenBank/DDBJ databases">
        <authorList>
            <person name="Macdonald S."/>
            <person name="Ahmed S."/>
            <person name="Newling K."/>
        </authorList>
    </citation>
    <scope>NUCLEOTIDE SEQUENCE [LARGE SCALE GENOMIC DNA]</scope>
</reference>
<organism evidence="1 2">
    <name type="scientific">Eruca vesicaria subsp. sativa</name>
    <name type="common">Garden rocket</name>
    <name type="synonym">Eruca sativa</name>
    <dbReference type="NCBI Taxonomy" id="29727"/>
    <lineage>
        <taxon>Eukaryota</taxon>
        <taxon>Viridiplantae</taxon>
        <taxon>Streptophyta</taxon>
        <taxon>Embryophyta</taxon>
        <taxon>Tracheophyta</taxon>
        <taxon>Spermatophyta</taxon>
        <taxon>Magnoliopsida</taxon>
        <taxon>eudicotyledons</taxon>
        <taxon>Gunneridae</taxon>
        <taxon>Pentapetalae</taxon>
        <taxon>rosids</taxon>
        <taxon>malvids</taxon>
        <taxon>Brassicales</taxon>
        <taxon>Brassicaceae</taxon>
        <taxon>Brassiceae</taxon>
        <taxon>Eruca</taxon>
    </lineage>
</organism>
<dbReference type="AlphaFoldDB" id="A0ABC8LR59"/>
<name>A0ABC8LR59_ERUVS</name>
<protein>
    <submittedName>
        <fullName evidence="1">Uncharacterized protein</fullName>
    </submittedName>
</protein>
<dbReference type="EMBL" id="CAKOAT010686264">
    <property type="protein sequence ID" value="CAH8385912.1"/>
    <property type="molecule type" value="Genomic_DNA"/>
</dbReference>
<sequence>MASSSSALRWVQLYLGRLSESYGASLLQAEGGYMSMDMFIKAYDREIKAGACLRITKCRGLEYCPTPMEHA</sequence>